<dbReference type="RefSeq" id="WP_111230435.1">
    <property type="nucleotide sequence ID" value="NZ_NBIU01000032.1"/>
</dbReference>
<keyword evidence="2" id="KW-1185">Reference proteome</keyword>
<dbReference type="InterPro" id="IPR023346">
    <property type="entry name" value="Lysozyme-like_dom_sf"/>
</dbReference>
<evidence type="ECO:0000313" key="1">
    <source>
        <dbReference type="EMBL" id="PZT47485.1"/>
    </source>
</evidence>
<sequence length="198" mass="22737">MNLTQENLNKAGINLNLNTLLSLFEKYEISTLNRICGFLAQCAHESGNFKFKEENLNYSAKALLAVFPKYFESIDKAKEYERKPEKIASKIYANRMGNADEASKEGYKYRGRGFIQLTGKNNYENFAKSIGKSLDEALEYCLSDEGALESALYFWKKENLNELCDKDDIKTMTKKINGGFNGLEDRESKYKKFKEIFA</sequence>
<evidence type="ECO:0008006" key="3">
    <source>
        <dbReference type="Google" id="ProtNLM"/>
    </source>
</evidence>
<proteinExistence type="predicted"/>
<evidence type="ECO:0000313" key="2">
    <source>
        <dbReference type="Proteomes" id="UP000249746"/>
    </source>
</evidence>
<dbReference type="PANTHER" id="PTHR34408">
    <property type="entry name" value="FAMILY PROTEIN, PUTATIVE-RELATED"/>
    <property type="match status" value="1"/>
</dbReference>
<name>A0A2W6MSE9_9HELI</name>
<dbReference type="PANTHER" id="PTHR34408:SF1">
    <property type="entry name" value="GLYCOSYL HYDROLASE FAMILY 19 DOMAIN-CONTAINING PROTEIN HI_1415"/>
    <property type="match status" value="1"/>
</dbReference>
<dbReference type="SUPFAM" id="SSF53955">
    <property type="entry name" value="Lysozyme-like"/>
    <property type="match status" value="1"/>
</dbReference>
<dbReference type="OrthoDB" id="1491023at2"/>
<dbReference type="AlphaFoldDB" id="A0A2W6MSE9"/>
<dbReference type="InterPro" id="IPR052354">
    <property type="entry name" value="Cell_Wall_Dynamics_Protein"/>
</dbReference>
<gene>
    <name evidence="1" type="ORF">B6S12_08815</name>
</gene>
<accession>A0A2W6MSE9</accession>
<comment type="caution">
    <text evidence="1">The sequence shown here is derived from an EMBL/GenBank/DDBJ whole genome shotgun (WGS) entry which is preliminary data.</text>
</comment>
<dbReference type="Proteomes" id="UP000249746">
    <property type="component" value="Unassembled WGS sequence"/>
</dbReference>
<organism evidence="1 2">
    <name type="scientific">Helicobacter valdiviensis</name>
    <dbReference type="NCBI Taxonomy" id="1458358"/>
    <lineage>
        <taxon>Bacteria</taxon>
        <taxon>Pseudomonadati</taxon>
        <taxon>Campylobacterota</taxon>
        <taxon>Epsilonproteobacteria</taxon>
        <taxon>Campylobacterales</taxon>
        <taxon>Helicobacteraceae</taxon>
        <taxon>Helicobacter</taxon>
    </lineage>
</organism>
<reference evidence="1 2" key="1">
    <citation type="submission" date="2017-03" db="EMBL/GenBank/DDBJ databases">
        <title>Genomic and clinical evidence uncovers the enterohepatic species Helicobacter valdiviensis as a potential human intestinal pathogen.</title>
        <authorList>
            <person name="Fresia P."/>
            <person name="Jara R."/>
            <person name="Sierra R."/>
            <person name="Ferres I."/>
            <person name="Greif G."/>
            <person name="Iraola G."/>
            <person name="Collado L."/>
        </authorList>
    </citation>
    <scope>NUCLEOTIDE SEQUENCE [LARGE SCALE GENOMIC DNA]</scope>
    <source>
        <strain evidence="1 2">WBE14</strain>
    </source>
</reference>
<dbReference type="Gene3D" id="1.10.530.10">
    <property type="match status" value="1"/>
</dbReference>
<dbReference type="EMBL" id="NBIU01000032">
    <property type="protein sequence ID" value="PZT47485.1"/>
    <property type="molecule type" value="Genomic_DNA"/>
</dbReference>
<protein>
    <recommendedName>
        <fullName evidence="3">Glycoside hydrolase</fullName>
    </recommendedName>
</protein>